<evidence type="ECO:0000259" key="5">
    <source>
        <dbReference type="PROSITE" id="PS51891"/>
    </source>
</evidence>
<keyword evidence="2" id="KW-0479">Metal-binding</keyword>
<dbReference type="PROSITE" id="PS51891">
    <property type="entry name" value="CENP_V_GFA"/>
    <property type="match status" value="1"/>
</dbReference>
<evidence type="ECO:0000256" key="1">
    <source>
        <dbReference type="ARBA" id="ARBA00005495"/>
    </source>
</evidence>
<dbReference type="Gene3D" id="3.90.1590.10">
    <property type="entry name" value="glutathione-dependent formaldehyde- activating enzyme (gfa)"/>
    <property type="match status" value="1"/>
</dbReference>
<evidence type="ECO:0000256" key="3">
    <source>
        <dbReference type="ARBA" id="ARBA00022833"/>
    </source>
</evidence>
<keyword evidence="3" id="KW-0862">Zinc</keyword>
<protein>
    <submittedName>
        <fullName evidence="6">GFA family protein</fullName>
    </submittedName>
</protein>
<dbReference type="Proteomes" id="UP000289946">
    <property type="component" value="Unassembled WGS sequence"/>
</dbReference>
<keyword evidence="7" id="KW-1185">Reference proteome</keyword>
<dbReference type="SUPFAM" id="SSF51316">
    <property type="entry name" value="Mss4-like"/>
    <property type="match status" value="1"/>
</dbReference>
<accession>A0ABY0DNS0</accession>
<evidence type="ECO:0000256" key="4">
    <source>
        <dbReference type="ARBA" id="ARBA00023239"/>
    </source>
</evidence>
<dbReference type="Pfam" id="PF04828">
    <property type="entry name" value="GFA"/>
    <property type="match status" value="1"/>
</dbReference>
<sequence length="169" mass="18683">MPSIGRNCGAIRYQIEGGMIVHALCHCRDCRLHAGAPVVGWTMYAENAVKVTKGEPKAYRSSEHVRRHFCADCGTGLFYVNASMPGIIDVQSATYDDPDAVPPTMQIQVAERLRWMEHAHELPTFDRFPPAALAASRDTRRQDLPHHRNPVEIHGIAATTSVPISKATI</sequence>
<dbReference type="PANTHER" id="PTHR33337">
    <property type="entry name" value="GFA DOMAIN-CONTAINING PROTEIN"/>
    <property type="match status" value="1"/>
</dbReference>
<reference evidence="6 7" key="1">
    <citation type="submission" date="2018-10" db="EMBL/GenBank/DDBJ databases">
        <title>Bradyrhizobium sp. nov., isolated from effective nodules of peanut in China.</title>
        <authorList>
            <person name="Li Y."/>
        </authorList>
    </citation>
    <scope>NUCLEOTIDE SEQUENCE [LARGE SCALE GENOMIC DNA]</scope>
    <source>
        <strain evidence="6 7">CCBAU 51781</strain>
    </source>
</reference>
<name>A0ABY0DNS0_9BRAD</name>
<evidence type="ECO:0000313" key="6">
    <source>
        <dbReference type="EMBL" id="RXG96910.1"/>
    </source>
</evidence>
<organism evidence="6 7">
    <name type="scientific">Bradyrhizobium zhanjiangense</name>
    <dbReference type="NCBI Taxonomy" id="1325107"/>
    <lineage>
        <taxon>Bacteria</taxon>
        <taxon>Pseudomonadati</taxon>
        <taxon>Pseudomonadota</taxon>
        <taxon>Alphaproteobacteria</taxon>
        <taxon>Hyphomicrobiales</taxon>
        <taxon>Nitrobacteraceae</taxon>
        <taxon>Bradyrhizobium</taxon>
    </lineage>
</organism>
<dbReference type="InterPro" id="IPR006913">
    <property type="entry name" value="CENP-V/GFA"/>
</dbReference>
<feature type="domain" description="CENP-V/GFA" evidence="5">
    <location>
        <begin position="1"/>
        <end position="116"/>
    </location>
</feature>
<evidence type="ECO:0000256" key="2">
    <source>
        <dbReference type="ARBA" id="ARBA00022723"/>
    </source>
</evidence>
<comment type="similarity">
    <text evidence="1">Belongs to the Gfa family.</text>
</comment>
<dbReference type="EMBL" id="RDRA01000005">
    <property type="protein sequence ID" value="RXG96910.1"/>
    <property type="molecule type" value="Genomic_DNA"/>
</dbReference>
<dbReference type="InterPro" id="IPR011057">
    <property type="entry name" value="Mss4-like_sf"/>
</dbReference>
<comment type="caution">
    <text evidence="6">The sequence shown here is derived from an EMBL/GenBank/DDBJ whole genome shotgun (WGS) entry which is preliminary data.</text>
</comment>
<proteinExistence type="inferred from homology"/>
<evidence type="ECO:0000313" key="7">
    <source>
        <dbReference type="Proteomes" id="UP000289946"/>
    </source>
</evidence>
<gene>
    <name evidence="6" type="ORF">EAS62_09430</name>
</gene>
<dbReference type="PANTHER" id="PTHR33337:SF40">
    <property type="entry name" value="CENP-V_GFA DOMAIN-CONTAINING PROTEIN-RELATED"/>
    <property type="match status" value="1"/>
</dbReference>
<keyword evidence="4" id="KW-0456">Lyase</keyword>